<evidence type="ECO:0000256" key="3">
    <source>
        <dbReference type="ARBA" id="ARBA00022491"/>
    </source>
</evidence>
<feature type="region of interest" description="Disordered" evidence="7">
    <location>
        <begin position="1"/>
        <end position="48"/>
    </location>
</feature>
<feature type="compositionally biased region" description="Polar residues" evidence="7">
    <location>
        <begin position="13"/>
        <end position="23"/>
    </location>
</feature>
<evidence type="ECO:0000256" key="5">
    <source>
        <dbReference type="ARBA" id="ARBA00023015"/>
    </source>
</evidence>
<name>A0A3B0Y9X3_9ZZZZ</name>
<dbReference type="InterPro" id="IPR031316">
    <property type="entry name" value="FlgM_C"/>
</dbReference>
<evidence type="ECO:0000256" key="4">
    <source>
        <dbReference type="ARBA" id="ARBA00022795"/>
    </source>
</evidence>
<feature type="compositionally biased region" description="Low complexity" evidence="7">
    <location>
        <begin position="35"/>
        <end position="46"/>
    </location>
</feature>
<evidence type="ECO:0000256" key="1">
    <source>
        <dbReference type="ARBA" id="ARBA00005322"/>
    </source>
</evidence>
<proteinExistence type="inferred from homology"/>
<organism evidence="9">
    <name type="scientific">hydrothermal vent metagenome</name>
    <dbReference type="NCBI Taxonomy" id="652676"/>
    <lineage>
        <taxon>unclassified sequences</taxon>
        <taxon>metagenomes</taxon>
        <taxon>ecological metagenomes</taxon>
    </lineage>
</organism>
<dbReference type="GO" id="GO:0044781">
    <property type="term" value="P:bacterial-type flagellum organization"/>
    <property type="evidence" value="ECO:0007669"/>
    <property type="project" value="UniProtKB-KW"/>
</dbReference>
<keyword evidence="5" id="KW-0805">Transcription regulation</keyword>
<keyword evidence="6" id="KW-0804">Transcription</keyword>
<dbReference type="Pfam" id="PF04316">
    <property type="entry name" value="FlgM"/>
    <property type="match status" value="1"/>
</dbReference>
<evidence type="ECO:0000256" key="7">
    <source>
        <dbReference type="SAM" id="MobiDB-lite"/>
    </source>
</evidence>
<evidence type="ECO:0000259" key="8">
    <source>
        <dbReference type="Pfam" id="PF04316"/>
    </source>
</evidence>
<evidence type="ECO:0000313" key="9">
    <source>
        <dbReference type="EMBL" id="VAW73600.1"/>
    </source>
</evidence>
<reference evidence="9" key="1">
    <citation type="submission" date="2018-06" db="EMBL/GenBank/DDBJ databases">
        <authorList>
            <person name="Zhirakovskaya E."/>
        </authorList>
    </citation>
    <scope>NUCLEOTIDE SEQUENCE</scope>
</reference>
<protein>
    <recommendedName>
        <fullName evidence="2">Negative regulator of flagellin synthesis</fullName>
    </recommendedName>
</protein>
<evidence type="ECO:0000256" key="6">
    <source>
        <dbReference type="ARBA" id="ARBA00023163"/>
    </source>
</evidence>
<evidence type="ECO:0000256" key="2">
    <source>
        <dbReference type="ARBA" id="ARBA00017823"/>
    </source>
</evidence>
<dbReference type="SUPFAM" id="SSF101498">
    <property type="entry name" value="Anti-sigma factor FlgM"/>
    <property type="match status" value="1"/>
</dbReference>
<dbReference type="EMBL" id="UOFN01000019">
    <property type="protein sequence ID" value="VAW73600.1"/>
    <property type="molecule type" value="Genomic_DNA"/>
</dbReference>
<dbReference type="InterPro" id="IPR035890">
    <property type="entry name" value="Anti-sigma-28_factor_FlgM_sf"/>
</dbReference>
<keyword evidence="4" id="KW-1005">Bacterial flagellum biogenesis</keyword>
<dbReference type="InterPro" id="IPR007412">
    <property type="entry name" value="FlgM"/>
</dbReference>
<dbReference type="AlphaFoldDB" id="A0A3B0Y9X3"/>
<dbReference type="GO" id="GO:0045892">
    <property type="term" value="P:negative regulation of DNA-templated transcription"/>
    <property type="evidence" value="ECO:0007669"/>
    <property type="project" value="InterPro"/>
</dbReference>
<keyword evidence="3" id="KW-0678">Repressor</keyword>
<comment type="similarity">
    <text evidence="1">Belongs to the FlgM family.</text>
</comment>
<gene>
    <name evidence="9" type="ORF">MNBD_GAMMA15-2227</name>
</gene>
<feature type="domain" description="Anti-sigma-28 factor FlgM C-terminal" evidence="8">
    <location>
        <begin position="45"/>
        <end position="98"/>
    </location>
</feature>
<accession>A0A3B0Y9X3</accession>
<sequence length="108" mass="11495">MEIDSNRVATLVSAGSSQGSAVENQDRSKSAGKPADTSTTRSTADSVNLTGEARTLQALEAQIASLPVVDSQRVETVRAAVESNTFPINPERIAEKMMSLEQALTDMR</sequence>
<dbReference type="NCBIfam" id="TIGR03824">
    <property type="entry name" value="FlgM_jcvi"/>
    <property type="match status" value="1"/>
</dbReference>